<proteinExistence type="predicted"/>
<dbReference type="AlphaFoldDB" id="A0A5B9R140"/>
<feature type="domain" description="CBS" evidence="4">
    <location>
        <begin position="75"/>
        <end position="137"/>
    </location>
</feature>
<dbReference type="KEGG" id="rul:UC8_55550"/>
<dbReference type="Pfam" id="PF00571">
    <property type="entry name" value="CBS"/>
    <property type="match status" value="2"/>
</dbReference>
<dbReference type="InterPro" id="IPR046342">
    <property type="entry name" value="CBS_dom_sf"/>
</dbReference>
<dbReference type="EMBL" id="CP042914">
    <property type="protein sequence ID" value="QEG43505.1"/>
    <property type="molecule type" value="Genomic_DNA"/>
</dbReference>
<dbReference type="Proteomes" id="UP000325286">
    <property type="component" value="Chromosome"/>
</dbReference>
<dbReference type="SMART" id="SM00116">
    <property type="entry name" value="CBS"/>
    <property type="match status" value="2"/>
</dbReference>
<dbReference type="RefSeq" id="WP_068129640.1">
    <property type="nucleotide sequence ID" value="NZ_CP042914.1"/>
</dbReference>
<dbReference type="PANTHER" id="PTHR43080">
    <property type="entry name" value="CBS DOMAIN-CONTAINING PROTEIN CBSX3, MITOCHONDRIAL"/>
    <property type="match status" value="1"/>
</dbReference>
<dbReference type="CDD" id="cd04629">
    <property type="entry name" value="CBS_pair_bac"/>
    <property type="match status" value="1"/>
</dbReference>
<dbReference type="PANTHER" id="PTHR43080:SF26">
    <property type="entry name" value="REGULATORY PROTEIN"/>
    <property type="match status" value="1"/>
</dbReference>
<name>A0A5B9R140_9BACT</name>
<evidence type="ECO:0000256" key="3">
    <source>
        <dbReference type="SAM" id="MobiDB-lite"/>
    </source>
</evidence>
<reference evidence="5 6" key="1">
    <citation type="submission" date="2019-08" db="EMBL/GenBank/DDBJ databases">
        <title>Deep-cultivation of Planctomycetes and their phenomic and genomic characterization uncovers novel biology.</title>
        <authorList>
            <person name="Wiegand S."/>
            <person name="Jogler M."/>
            <person name="Boedeker C."/>
            <person name="Pinto D."/>
            <person name="Vollmers J."/>
            <person name="Rivas-Marin E."/>
            <person name="Kohn T."/>
            <person name="Peeters S.H."/>
            <person name="Heuer A."/>
            <person name="Rast P."/>
            <person name="Oberbeckmann S."/>
            <person name="Bunk B."/>
            <person name="Jeske O."/>
            <person name="Meyerdierks A."/>
            <person name="Storesund J.E."/>
            <person name="Kallscheuer N."/>
            <person name="Luecker S."/>
            <person name="Lage O.M."/>
            <person name="Pohl T."/>
            <person name="Merkel B.J."/>
            <person name="Hornburger P."/>
            <person name="Mueller R.-W."/>
            <person name="Bruemmer F."/>
            <person name="Labrenz M."/>
            <person name="Spormann A.M."/>
            <person name="Op den Camp H."/>
            <person name="Overmann J."/>
            <person name="Amann R."/>
            <person name="Jetten M.S.M."/>
            <person name="Mascher T."/>
            <person name="Medema M.H."/>
            <person name="Devos D.P."/>
            <person name="Kaster A.-K."/>
            <person name="Ovreas L."/>
            <person name="Rohde M."/>
            <person name="Galperin M.Y."/>
            <person name="Jogler C."/>
        </authorList>
    </citation>
    <scope>NUCLEOTIDE SEQUENCE [LARGE SCALE GENOMIC DNA]</scope>
    <source>
        <strain evidence="5 6">UC8</strain>
    </source>
</reference>
<dbReference type="InterPro" id="IPR044729">
    <property type="entry name" value="CBS_bac"/>
</dbReference>
<dbReference type="OrthoDB" id="9790355at2"/>
<feature type="region of interest" description="Disordered" evidence="3">
    <location>
        <begin position="133"/>
        <end position="157"/>
    </location>
</feature>
<evidence type="ECO:0000256" key="1">
    <source>
        <dbReference type="ARBA" id="ARBA00023122"/>
    </source>
</evidence>
<evidence type="ECO:0000313" key="5">
    <source>
        <dbReference type="EMBL" id="QEG43505.1"/>
    </source>
</evidence>
<dbReference type="GO" id="GO:0003938">
    <property type="term" value="F:IMP dehydrogenase activity"/>
    <property type="evidence" value="ECO:0007669"/>
    <property type="project" value="UniProtKB-EC"/>
</dbReference>
<evidence type="ECO:0000256" key="2">
    <source>
        <dbReference type="PROSITE-ProRule" id="PRU00703"/>
    </source>
</evidence>
<gene>
    <name evidence="5" type="primary">guaB_3</name>
    <name evidence="5" type="ORF">UC8_55550</name>
</gene>
<dbReference type="SUPFAM" id="SSF54631">
    <property type="entry name" value="CBS-domain pair"/>
    <property type="match status" value="1"/>
</dbReference>
<evidence type="ECO:0000259" key="4">
    <source>
        <dbReference type="PROSITE" id="PS51371"/>
    </source>
</evidence>
<dbReference type="PROSITE" id="PS51371">
    <property type="entry name" value="CBS"/>
    <property type="match status" value="2"/>
</dbReference>
<dbReference type="EC" id="1.1.1.205" evidence="5"/>
<evidence type="ECO:0000313" key="6">
    <source>
        <dbReference type="Proteomes" id="UP000325286"/>
    </source>
</evidence>
<dbReference type="Gene3D" id="3.10.580.10">
    <property type="entry name" value="CBS-domain"/>
    <property type="match status" value="1"/>
</dbReference>
<sequence length="157" mass="17287">MNHTVTAREMMVSNLVTLSPDMDALDAIDVLLKHKISGAPVVDSNGRFLGIFSEKSCMQFIVGVTYEQLPSTSVMSFVLKDPPTITEETDMLSIAQKFLDGACRRLPVLDEAGRLVGQISRRDLMRVLQHQMRSKDSVKTGGGPYFSALNASQDRPV</sequence>
<dbReference type="InterPro" id="IPR000644">
    <property type="entry name" value="CBS_dom"/>
</dbReference>
<organism evidence="5 6">
    <name type="scientific">Roseimaritima ulvae</name>
    <dbReference type="NCBI Taxonomy" id="980254"/>
    <lineage>
        <taxon>Bacteria</taxon>
        <taxon>Pseudomonadati</taxon>
        <taxon>Planctomycetota</taxon>
        <taxon>Planctomycetia</taxon>
        <taxon>Pirellulales</taxon>
        <taxon>Pirellulaceae</taxon>
        <taxon>Roseimaritima</taxon>
    </lineage>
</organism>
<dbReference type="InterPro" id="IPR051257">
    <property type="entry name" value="Diverse_CBS-Domain"/>
</dbReference>
<protein>
    <submittedName>
        <fullName evidence="5">Inosine-5'-monophosphate dehydrogenase</fullName>
        <ecNumber evidence="5">1.1.1.205</ecNumber>
    </submittedName>
</protein>
<keyword evidence="6" id="KW-1185">Reference proteome</keyword>
<accession>A0A5B9R140</accession>
<keyword evidence="1 2" id="KW-0129">CBS domain</keyword>
<feature type="domain" description="CBS" evidence="4">
    <location>
        <begin position="11"/>
        <end position="71"/>
    </location>
</feature>
<keyword evidence="5" id="KW-0560">Oxidoreductase</keyword>